<dbReference type="KEGG" id="noa:BKM31_50095"/>
<gene>
    <name evidence="1" type="ORF">BKM31_50095</name>
</gene>
<evidence type="ECO:0000313" key="2">
    <source>
        <dbReference type="Proteomes" id="UP000190797"/>
    </source>
</evidence>
<proteinExistence type="predicted"/>
<protein>
    <recommendedName>
        <fullName evidence="3">RNA polymerase sigma factor 70 region 4 type 2 domain-containing protein</fullName>
    </recommendedName>
</protein>
<dbReference type="Proteomes" id="UP000190797">
    <property type="component" value="Chromosome"/>
</dbReference>
<reference evidence="2" key="1">
    <citation type="journal article" date="2017" name="Med. Chem. Commun.">
        <title>Nonomuraea sp. ATCC 55076 harbours the largest actinomycete chromosome to date and the kistamicin biosynthetic gene cluster.</title>
        <authorList>
            <person name="Nazari B."/>
            <person name="Forneris C.C."/>
            <person name="Gibson M.I."/>
            <person name="Moon K."/>
            <person name="Schramma K.R."/>
            <person name="Seyedsayamdost M.R."/>
        </authorList>
    </citation>
    <scope>NUCLEOTIDE SEQUENCE [LARGE SCALE GENOMIC DNA]</scope>
    <source>
        <strain evidence="2">ATCC 55076</strain>
    </source>
</reference>
<evidence type="ECO:0008006" key="3">
    <source>
        <dbReference type="Google" id="ProtNLM"/>
    </source>
</evidence>
<sequence>MTGAAPVVSALAQPVKPAEQDLFDLDALTCSEMAQAISASHAAEASQLRENLERRAADQRLRDEMALYDFSGEKYRQFENELARYGMSVLRGWMYTGYIFKLTATRRLFLTPTDAELEELHRDSDAREELATMTVALALPRFRRHALVEGGWRYEGGASLPTYFMGACLFVFPNEFRRRRAQQKKWSRALAREAIMLAPDAGSTADLESQALGRIRVRDDLRRTGERTRAIVALTLDGYSQEEIAELLGEASVRAVEGALYRWRKSEQQHAPEGGISREWRG</sequence>
<keyword evidence="2" id="KW-1185">Reference proteome</keyword>
<dbReference type="AlphaFoldDB" id="A0A1V0ALZ4"/>
<evidence type="ECO:0000313" key="1">
    <source>
        <dbReference type="EMBL" id="AQZ71244.1"/>
    </source>
</evidence>
<accession>A0A1V0ALZ4</accession>
<name>A0A1V0ALZ4_9ACTN</name>
<dbReference type="EMBL" id="CP017717">
    <property type="protein sequence ID" value="AQZ71244.1"/>
    <property type="molecule type" value="Genomic_DNA"/>
</dbReference>
<organism evidence="1 2">
    <name type="scientific">[Actinomadura] parvosata subsp. kistnae</name>
    <dbReference type="NCBI Taxonomy" id="1909395"/>
    <lineage>
        <taxon>Bacteria</taxon>
        <taxon>Bacillati</taxon>
        <taxon>Actinomycetota</taxon>
        <taxon>Actinomycetes</taxon>
        <taxon>Streptosporangiales</taxon>
        <taxon>Streptosporangiaceae</taxon>
        <taxon>Nonomuraea</taxon>
    </lineage>
</organism>